<feature type="region of interest" description="Disordered" evidence="1">
    <location>
        <begin position="1"/>
        <end position="32"/>
    </location>
</feature>
<reference evidence="2" key="1">
    <citation type="submission" date="2019-03" db="EMBL/GenBank/DDBJ databases">
        <authorList>
            <person name="Mank J."/>
            <person name="Almeida P."/>
        </authorList>
    </citation>
    <scope>NUCLEOTIDE SEQUENCE</scope>
    <source>
        <strain evidence="2">78183</strain>
    </source>
</reference>
<evidence type="ECO:0000313" key="2">
    <source>
        <dbReference type="EMBL" id="VFU38083.1"/>
    </source>
</evidence>
<name>A0A6N2LRA9_SALVM</name>
<protein>
    <submittedName>
        <fullName evidence="2">Uncharacterized protein</fullName>
    </submittedName>
</protein>
<accession>A0A6N2LRA9</accession>
<gene>
    <name evidence="2" type="ORF">SVIM_LOCUS205077</name>
</gene>
<evidence type="ECO:0000256" key="1">
    <source>
        <dbReference type="SAM" id="MobiDB-lite"/>
    </source>
</evidence>
<sequence length="65" mass="6898">MISAGRRLFGRSSTTAVSCNKRKHPHQVEEEAGQGWRVAANVLALAALPATTSFSVTVTENMPSA</sequence>
<dbReference type="EMBL" id="CAADRP010001335">
    <property type="protein sequence ID" value="VFU38083.1"/>
    <property type="molecule type" value="Genomic_DNA"/>
</dbReference>
<organism evidence="2">
    <name type="scientific">Salix viminalis</name>
    <name type="common">Common osier</name>
    <name type="synonym">Basket willow</name>
    <dbReference type="NCBI Taxonomy" id="40686"/>
    <lineage>
        <taxon>Eukaryota</taxon>
        <taxon>Viridiplantae</taxon>
        <taxon>Streptophyta</taxon>
        <taxon>Embryophyta</taxon>
        <taxon>Tracheophyta</taxon>
        <taxon>Spermatophyta</taxon>
        <taxon>Magnoliopsida</taxon>
        <taxon>eudicotyledons</taxon>
        <taxon>Gunneridae</taxon>
        <taxon>Pentapetalae</taxon>
        <taxon>rosids</taxon>
        <taxon>fabids</taxon>
        <taxon>Malpighiales</taxon>
        <taxon>Salicaceae</taxon>
        <taxon>Saliceae</taxon>
        <taxon>Salix</taxon>
    </lineage>
</organism>
<proteinExistence type="predicted"/>
<dbReference type="AlphaFoldDB" id="A0A6N2LRA9"/>